<protein>
    <submittedName>
        <fullName evidence="2">Diguanylate cyclase</fullName>
    </submittedName>
</protein>
<dbReference type="Gene3D" id="3.30.450.40">
    <property type="match status" value="1"/>
</dbReference>
<dbReference type="InterPro" id="IPR003018">
    <property type="entry name" value="GAF"/>
</dbReference>
<dbReference type="InterPro" id="IPR000160">
    <property type="entry name" value="GGDEF_dom"/>
</dbReference>
<dbReference type="AlphaFoldDB" id="A0A6L6PYI9"/>
<proteinExistence type="predicted"/>
<dbReference type="SMART" id="SM00267">
    <property type="entry name" value="GGDEF"/>
    <property type="match status" value="1"/>
</dbReference>
<dbReference type="InterPro" id="IPR043128">
    <property type="entry name" value="Rev_trsase/Diguanyl_cyclase"/>
</dbReference>
<dbReference type="InterPro" id="IPR052163">
    <property type="entry name" value="DGC-Regulatory_Protein"/>
</dbReference>
<sequence length="373" mass="40554">MMRSYLNGQPMRWQPKASAKRYWRNTISNNELQYGEIQSMENIPSSKLVEIIRAQVRLASLAHNLSAVMDEASGVAAQLADADGAVVELLEGDEIVYRSASGIAVAQLGLRMPVANSLSGYCLTNRCAALCTDSEVDERVNREACRRVGLRSMIIVPLMANGAAIAVMKLLWREPRTFIHAELEIVTALAGMAAVLMQQSAREGADVLQRRLTQDTTTGAANRSYFYEQLRLKIAAAERSRGKLAIAMIRVEGLRDANIMENFDGVLKRITRRIEGECREGDFIGRMGADEFAIILGMAVRQSVVDSQILRICQAIADEGHATGAGNKVILPIRAGSAIHPEEGATADVLIFNASAALARDGERQTLKLAAAA</sequence>
<dbReference type="PANTHER" id="PTHR46663:SF2">
    <property type="entry name" value="GGDEF DOMAIN-CONTAINING PROTEIN"/>
    <property type="match status" value="1"/>
</dbReference>
<dbReference type="OrthoDB" id="9812260at2"/>
<feature type="domain" description="GGDEF" evidence="1">
    <location>
        <begin position="242"/>
        <end position="373"/>
    </location>
</feature>
<dbReference type="PANTHER" id="PTHR46663">
    <property type="entry name" value="DIGUANYLATE CYCLASE DGCT-RELATED"/>
    <property type="match status" value="1"/>
</dbReference>
<evidence type="ECO:0000259" key="1">
    <source>
        <dbReference type="PROSITE" id="PS50887"/>
    </source>
</evidence>
<dbReference type="NCBIfam" id="TIGR00254">
    <property type="entry name" value="GGDEF"/>
    <property type="match status" value="1"/>
</dbReference>
<organism evidence="2 3">
    <name type="scientific">Pseudoduganella ginsengisoli</name>
    <dbReference type="NCBI Taxonomy" id="1462440"/>
    <lineage>
        <taxon>Bacteria</taxon>
        <taxon>Pseudomonadati</taxon>
        <taxon>Pseudomonadota</taxon>
        <taxon>Betaproteobacteria</taxon>
        <taxon>Burkholderiales</taxon>
        <taxon>Oxalobacteraceae</taxon>
        <taxon>Telluria group</taxon>
        <taxon>Pseudoduganella</taxon>
    </lineage>
</organism>
<dbReference type="InterPro" id="IPR029016">
    <property type="entry name" value="GAF-like_dom_sf"/>
</dbReference>
<dbReference type="Proteomes" id="UP000484015">
    <property type="component" value="Unassembled WGS sequence"/>
</dbReference>
<dbReference type="EMBL" id="WNLA01000005">
    <property type="protein sequence ID" value="MTW02627.1"/>
    <property type="molecule type" value="Genomic_DNA"/>
</dbReference>
<reference evidence="2 3" key="1">
    <citation type="submission" date="2019-11" db="EMBL/GenBank/DDBJ databases">
        <title>Type strains purchased from KCTC, JCM and DSMZ.</title>
        <authorList>
            <person name="Lu H."/>
        </authorList>
    </citation>
    <scope>NUCLEOTIDE SEQUENCE [LARGE SCALE GENOMIC DNA]</scope>
    <source>
        <strain evidence="2 3">KCTC 42409</strain>
    </source>
</reference>
<dbReference type="SUPFAM" id="SSF55073">
    <property type="entry name" value="Nucleotide cyclase"/>
    <property type="match status" value="1"/>
</dbReference>
<evidence type="ECO:0000313" key="3">
    <source>
        <dbReference type="Proteomes" id="UP000484015"/>
    </source>
</evidence>
<dbReference type="CDD" id="cd01949">
    <property type="entry name" value="GGDEF"/>
    <property type="match status" value="1"/>
</dbReference>
<keyword evidence="3" id="KW-1185">Reference proteome</keyword>
<name>A0A6L6PYI9_9BURK</name>
<gene>
    <name evidence="2" type="ORF">GM668_11090</name>
</gene>
<dbReference type="Pfam" id="PF00990">
    <property type="entry name" value="GGDEF"/>
    <property type="match status" value="1"/>
</dbReference>
<dbReference type="InterPro" id="IPR029787">
    <property type="entry name" value="Nucleotide_cyclase"/>
</dbReference>
<dbReference type="Gene3D" id="3.30.70.270">
    <property type="match status" value="1"/>
</dbReference>
<dbReference type="SMART" id="SM00065">
    <property type="entry name" value="GAF"/>
    <property type="match status" value="1"/>
</dbReference>
<comment type="caution">
    <text evidence="2">The sequence shown here is derived from an EMBL/GenBank/DDBJ whole genome shotgun (WGS) entry which is preliminary data.</text>
</comment>
<dbReference type="Pfam" id="PF13185">
    <property type="entry name" value="GAF_2"/>
    <property type="match status" value="1"/>
</dbReference>
<dbReference type="SUPFAM" id="SSF55781">
    <property type="entry name" value="GAF domain-like"/>
    <property type="match status" value="1"/>
</dbReference>
<evidence type="ECO:0000313" key="2">
    <source>
        <dbReference type="EMBL" id="MTW02627.1"/>
    </source>
</evidence>
<accession>A0A6L6PYI9</accession>
<dbReference type="PROSITE" id="PS50887">
    <property type="entry name" value="GGDEF"/>
    <property type="match status" value="1"/>
</dbReference>